<evidence type="ECO:0000313" key="15">
    <source>
        <dbReference type="Proteomes" id="UP000478483"/>
    </source>
</evidence>
<keyword evidence="4" id="KW-0547">Nucleotide-binding</keyword>
<keyword evidence="8" id="KW-0472">Membrane</keyword>
<dbReference type="FunFam" id="3.40.50.300:FF:000056">
    <property type="entry name" value="Cell division ATP-binding protein FtsE"/>
    <property type="match status" value="1"/>
</dbReference>
<dbReference type="PROSITE" id="PS50893">
    <property type="entry name" value="ABC_TRANSPORTER_2"/>
    <property type="match status" value="1"/>
</dbReference>
<dbReference type="GO" id="GO:0006865">
    <property type="term" value="P:amino acid transport"/>
    <property type="evidence" value="ECO:0007669"/>
    <property type="project" value="UniProtKB-KW"/>
</dbReference>
<dbReference type="InterPro" id="IPR050086">
    <property type="entry name" value="MetN_ABC_transporter-like"/>
</dbReference>
<dbReference type="SUPFAM" id="SSF55021">
    <property type="entry name" value="ACT-like"/>
    <property type="match status" value="1"/>
</dbReference>
<dbReference type="Pfam" id="PF00005">
    <property type="entry name" value="ABC_tran"/>
    <property type="match status" value="1"/>
</dbReference>
<dbReference type="InterPro" id="IPR003593">
    <property type="entry name" value="AAA+_ATPase"/>
</dbReference>
<dbReference type="GO" id="GO:0005524">
    <property type="term" value="F:ATP binding"/>
    <property type="evidence" value="ECO:0007669"/>
    <property type="project" value="UniProtKB-KW"/>
</dbReference>
<dbReference type="InterPro" id="IPR027417">
    <property type="entry name" value="P-loop_NTPase"/>
</dbReference>
<keyword evidence="3" id="KW-1003">Cell membrane</keyword>
<feature type="domain" description="ABC transporter" evidence="9">
    <location>
        <begin position="23"/>
        <end position="262"/>
    </location>
</feature>
<dbReference type="Gene3D" id="3.30.70.260">
    <property type="match status" value="1"/>
</dbReference>
<dbReference type="SMART" id="SM00930">
    <property type="entry name" value="NIL"/>
    <property type="match status" value="1"/>
</dbReference>
<evidence type="ECO:0000256" key="1">
    <source>
        <dbReference type="ARBA" id="ARBA00005417"/>
    </source>
</evidence>
<dbReference type="Proteomes" id="UP000283513">
    <property type="component" value="Unassembled WGS sequence"/>
</dbReference>
<dbReference type="PANTHER" id="PTHR43166:SF30">
    <property type="entry name" value="METHIONINE IMPORT ATP-BINDING PROTEIN METN"/>
    <property type="match status" value="1"/>
</dbReference>
<evidence type="ECO:0000256" key="3">
    <source>
        <dbReference type="ARBA" id="ARBA00022475"/>
    </source>
</evidence>
<dbReference type="InterPro" id="IPR017871">
    <property type="entry name" value="ABC_transporter-like_CS"/>
</dbReference>
<organism evidence="12 14">
    <name type="scientific">Roseburia intestinalis</name>
    <dbReference type="NCBI Taxonomy" id="166486"/>
    <lineage>
        <taxon>Bacteria</taxon>
        <taxon>Bacillati</taxon>
        <taxon>Bacillota</taxon>
        <taxon>Clostridia</taxon>
        <taxon>Lachnospirales</taxon>
        <taxon>Lachnospiraceae</taxon>
        <taxon>Roseburia</taxon>
    </lineage>
</organism>
<evidence type="ECO:0000313" key="11">
    <source>
        <dbReference type="EMBL" id="RHC15774.1"/>
    </source>
</evidence>
<proteinExistence type="inferred from homology"/>
<comment type="similarity">
    <text evidence="1">Belongs to the ABC transporter superfamily.</text>
</comment>
<dbReference type="Pfam" id="PF09383">
    <property type="entry name" value="NIL"/>
    <property type="match status" value="1"/>
</dbReference>
<evidence type="ECO:0000313" key="14">
    <source>
        <dbReference type="Proteomes" id="UP000284051"/>
    </source>
</evidence>
<dbReference type="InterPro" id="IPR018449">
    <property type="entry name" value="NIL_domain"/>
</dbReference>
<dbReference type="CDD" id="cd03258">
    <property type="entry name" value="ABC_MetN_methionine_transporter"/>
    <property type="match status" value="1"/>
</dbReference>
<dbReference type="InterPro" id="IPR003439">
    <property type="entry name" value="ABC_transporter-like_ATP-bd"/>
</dbReference>
<evidence type="ECO:0000256" key="5">
    <source>
        <dbReference type="ARBA" id="ARBA00022840"/>
    </source>
</evidence>
<reference evidence="10 15" key="2">
    <citation type="journal article" date="2019" name="Nat. Med.">
        <title>A library of human gut bacterial isolates paired with longitudinal multiomics data enables mechanistic microbiome research.</title>
        <authorList>
            <person name="Poyet M."/>
            <person name="Groussin M."/>
            <person name="Gibbons S.M."/>
            <person name="Avila-Pacheco J."/>
            <person name="Jiang X."/>
            <person name="Kearney S.M."/>
            <person name="Perrotta A.R."/>
            <person name="Berdy B."/>
            <person name="Zhao S."/>
            <person name="Lieberman T.D."/>
            <person name="Swanson P.K."/>
            <person name="Smith M."/>
            <person name="Roesemann S."/>
            <person name="Alexander J.E."/>
            <person name="Rich S.A."/>
            <person name="Livny J."/>
            <person name="Vlamakis H."/>
            <person name="Clish C."/>
            <person name="Bullock K."/>
            <person name="Deik A."/>
            <person name="Scott J."/>
            <person name="Pierce K.A."/>
            <person name="Xavier R.J."/>
            <person name="Alm E.J."/>
        </authorList>
    </citation>
    <scope>NUCLEOTIDE SEQUENCE [LARGE SCALE GENOMIC DNA]</scope>
    <source>
        <strain evidence="10 15">BIOML-A1</strain>
    </source>
</reference>
<gene>
    <name evidence="12" type="ORF">DW264_04545</name>
    <name evidence="11" type="ORF">DW856_13735</name>
    <name evidence="10" type="ORF">GMD50_10655</name>
</gene>
<protein>
    <submittedName>
        <fullName evidence="12">ATP-binding cassette domain-containing protein</fullName>
    </submittedName>
</protein>
<name>A0A3R6GYB2_9FIRM</name>
<dbReference type="PANTHER" id="PTHR43166">
    <property type="entry name" value="AMINO ACID IMPORT ATP-BINDING PROTEIN"/>
    <property type="match status" value="1"/>
</dbReference>
<dbReference type="InterPro" id="IPR041701">
    <property type="entry name" value="MetN_ABC"/>
</dbReference>
<evidence type="ECO:0000256" key="2">
    <source>
        <dbReference type="ARBA" id="ARBA00022448"/>
    </source>
</evidence>
<dbReference type="EMBL" id="QRID01000003">
    <property type="protein sequence ID" value="RHG30054.1"/>
    <property type="molecule type" value="Genomic_DNA"/>
</dbReference>
<evidence type="ECO:0000313" key="13">
    <source>
        <dbReference type="Proteomes" id="UP000283513"/>
    </source>
</evidence>
<dbReference type="Gene3D" id="3.40.50.300">
    <property type="entry name" value="P-loop containing nucleotide triphosphate hydrolases"/>
    <property type="match status" value="1"/>
</dbReference>
<dbReference type="EMBL" id="QSHO01000012">
    <property type="protein sequence ID" value="RHC15774.1"/>
    <property type="molecule type" value="Genomic_DNA"/>
</dbReference>
<reference evidence="13 14" key="1">
    <citation type="submission" date="2018-08" db="EMBL/GenBank/DDBJ databases">
        <title>A genome reference for cultivated species of the human gut microbiota.</title>
        <authorList>
            <person name="Zou Y."/>
            <person name="Xue W."/>
            <person name="Luo G."/>
        </authorList>
    </citation>
    <scope>NUCLEOTIDE SEQUENCE [LARGE SCALE GENOMIC DNA]</scope>
    <source>
        <strain evidence="12 14">AM22-21LB</strain>
        <strain evidence="11 13">AM37-1AC</strain>
    </source>
</reference>
<dbReference type="InterPro" id="IPR045865">
    <property type="entry name" value="ACT-like_dom_sf"/>
</dbReference>
<sequence length="364" mass="40300">MERGVQTGAHIGQEERRTCMAAIEVRHLYKRFEQKGVTVEALSDINLTVEQGDIYGIIGMSGAGKSTLVRCLNFLEKPTEGQVLIEGQELGALTEKELRGQRSDIAMIFQNFNLLMQKSVLDNVCFPMQIQGKKKKEARERARELLKTVGLSEKEKAYPAQLSGGQRQRVAIARALASDPKILLCDEATSALDPQTTASILSLLKEINEKLGITIVIITHQMSVIREICSHVAIIEHGVLVEDGLVEDIFSHPKSKAAKELILRDQPGNNNAPLANAVQERMQGDKKIRIVFSENSAFEPVIANMILQFKTPVNILRADTKNVGGVAKGEMILGLPEDRHLQVDIEEYLKEKGLAVEEVTEDVE</sequence>
<keyword evidence="5 12" id="KW-0067">ATP-binding</keyword>
<dbReference type="SMART" id="SM00382">
    <property type="entry name" value="AAA"/>
    <property type="match status" value="1"/>
</dbReference>
<evidence type="ECO:0000313" key="12">
    <source>
        <dbReference type="EMBL" id="RHG30054.1"/>
    </source>
</evidence>
<keyword evidence="6" id="KW-1278">Translocase</keyword>
<accession>A0A3R6GYB2</accession>
<dbReference type="GO" id="GO:0005886">
    <property type="term" value="C:plasma membrane"/>
    <property type="evidence" value="ECO:0007669"/>
    <property type="project" value="UniProtKB-ARBA"/>
</dbReference>
<evidence type="ECO:0000256" key="7">
    <source>
        <dbReference type="ARBA" id="ARBA00022970"/>
    </source>
</evidence>
<evidence type="ECO:0000313" key="10">
    <source>
        <dbReference type="EMBL" id="MTR85515.1"/>
    </source>
</evidence>
<dbReference type="SUPFAM" id="SSF52540">
    <property type="entry name" value="P-loop containing nucleoside triphosphate hydrolases"/>
    <property type="match status" value="1"/>
</dbReference>
<evidence type="ECO:0000256" key="4">
    <source>
        <dbReference type="ARBA" id="ARBA00022741"/>
    </source>
</evidence>
<dbReference type="Proteomes" id="UP000284051">
    <property type="component" value="Unassembled WGS sequence"/>
</dbReference>
<dbReference type="PROSITE" id="PS00211">
    <property type="entry name" value="ABC_TRANSPORTER_1"/>
    <property type="match status" value="1"/>
</dbReference>
<comment type="caution">
    <text evidence="12">The sequence shown here is derived from an EMBL/GenBank/DDBJ whole genome shotgun (WGS) entry which is preliminary data.</text>
</comment>
<dbReference type="AlphaFoldDB" id="A0A3R6GYB2"/>
<dbReference type="Proteomes" id="UP000478483">
    <property type="component" value="Unassembled WGS sequence"/>
</dbReference>
<dbReference type="GO" id="GO:0016887">
    <property type="term" value="F:ATP hydrolysis activity"/>
    <property type="evidence" value="ECO:0007669"/>
    <property type="project" value="InterPro"/>
</dbReference>
<evidence type="ECO:0000259" key="9">
    <source>
        <dbReference type="PROSITE" id="PS50893"/>
    </source>
</evidence>
<keyword evidence="2" id="KW-0813">Transport</keyword>
<dbReference type="EMBL" id="WNAJ01000011">
    <property type="protein sequence ID" value="MTR85515.1"/>
    <property type="molecule type" value="Genomic_DNA"/>
</dbReference>
<keyword evidence="7" id="KW-0029">Amino-acid transport</keyword>
<evidence type="ECO:0000256" key="8">
    <source>
        <dbReference type="ARBA" id="ARBA00023136"/>
    </source>
</evidence>
<evidence type="ECO:0000256" key="6">
    <source>
        <dbReference type="ARBA" id="ARBA00022967"/>
    </source>
</evidence>